<reference evidence="2" key="1">
    <citation type="submission" date="2021-02" db="EMBL/GenBank/DDBJ databases">
        <title>Genome sequence Cadophora malorum strain M34.</title>
        <authorList>
            <person name="Stefanovic E."/>
            <person name="Vu D."/>
            <person name="Scully C."/>
            <person name="Dijksterhuis J."/>
            <person name="Roader J."/>
            <person name="Houbraken J."/>
        </authorList>
    </citation>
    <scope>NUCLEOTIDE SEQUENCE</scope>
    <source>
        <strain evidence="2">M34</strain>
    </source>
</reference>
<accession>A0A8H7WCN2</accession>
<sequence length="109" mass="12742">MNAPQRKLLTILTLSGAALWIGKEMIPTRKERVIWGVNGQLDHLNDTVDKRREKAFGYVVPESQSGVFQRRSILGERRGFQKKVLEEREAWRNDYLGHEDAFVCWLTRE</sequence>
<keyword evidence="3" id="KW-1185">Reference proteome</keyword>
<dbReference type="AlphaFoldDB" id="A0A8H7WCN2"/>
<dbReference type="Proteomes" id="UP000664132">
    <property type="component" value="Unassembled WGS sequence"/>
</dbReference>
<organism evidence="2 3">
    <name type="scientific">Cadophora malorum</name>
    <dbReference type="NCBI Taxonomy" id="108018"/>
    <lineage>
        <taxon>Eukaryota</taxon>
        <taxon>Fungi</taxon>
        <taxon>Dikarya</taxon>
        <taxon>Ascomycota</taxon>
        <taxon>Pezizomycotina</taxon>
        <taxon>Leotiomycetes</taxon>
        <taxon>Helotiales</taxon>
        <taxon>Ploettnerulaceae</taxon>
        <taxon>Cadophora</taxon>
    </lineage>
</organism>
<evidence type="ECO:0000256" key="1">
    <source>
        <dbReference type="SAM" id="SignalP"/>
    </source>
</evidence>
<feature type="signal peptide" evidence="1">
    <location>
        <begin position="1"/>
        <end position="18"/>
    </location>
</feature>
<proteinExistence type="predicted"/>
<gene>
    <name evidence="2" type="ORF">IFR04_004526</name>
</gene>
<protein>
    <submittedName>
        <fullName evidence="2">Uncharacterized protein</fullName>
    </submittedName>
</protein>
<dbReference type="OrthoDB" id="3524716at2759"/>
<name>A0A8H7WCN2_9HELO</name>
<comment type="caution">
    <text evidence="2">The sequence shown here is derived from an EMBL/GenBank/DDBJ whole genome shotgun (WGS) entry which is preliminary data.</text>
</comment>
<evidence type="ECO:0000313" key="2">
    <source>
        <dbReference type="EMBL" id="KAG4422374.1"/>
    </source>
</evidence>
<evidence type="ECO:0000313" key="3">
    <source>
        <dbReference type="Proteomes" id="UP000664132"/>
    </source>
</evidence>
<feature type="chain" id="PRO_5034705021" evidence="1">
    <location>
        <begin position="19"/>
        <end position="109"/>
    </location>
</feature>
<keyword evidence="1" id="KW-0732">Signal</keyword>
<dbReference type="EMBL" id="JAFJYH010000050">
    <property type="protein sequence ID" value="KAG4422374.1"/>
    <property type="molecule type" value="Genomic_DNA"/>
</dbReference>